<dbReference type="AlphaFoldDB" id="A0AAJ5WIK4"/>
<name>A0AAJ5WIK4_9PSED</name>
<protein>
    <submittedName>
        <fullName evidence="1">PilN domain-containing protein</fullName>
    </submittedName>
</protein>
<sequence>MMRLNLLPWRERQREAAVRRFRVQLIAGALLALCAVTLVDQLARQRGQQEALANTRQQANLEVLAEQLQPLADVRAKHDVLMARLAALEGLRAQQGVLGDVFADLEVALPVGVQLLDLSLENGHLQMTGLATSGAEVAQFMRDLDRSGVLLDLALKRVRSMPGGDEFLLVARVSAFWS</sequence>
<dbReference type="Pfam" id="PF05137">
    <property type="entry name" value="PilN"/>
    <property type="match status" value="1"/>
</dbReference>
<evidence type="ECO:0000313" key="1">
    <source>
        <dbReference type="EMBL" id="WEK31332.1"/>
    </source>
</evidence>
<evidence type="ECO:0000313" key="2">
    <source>
        <dbReference type="Proteomes" id="UP001216329"/>
    </source>
</evidence>
<dbReference type="GO" id="GO:0043107">
    <property type="term" value="P:type IV pilus-dependent motility"/>
    <property type="evidence" value="ECO:0007669"/>
    <property type="project" value="TreeGrafter"/>
</dbReference>
<reference evidence="1" key="1">
    <citation type="submission" date="2023-03" db="EMBL/GenBank/DDBJ databases">
        <title>Andean soil-derived lignocellulolytic bacterial consortium as a source of novel taxa and putative plastic-active enzymes.</title>
        <authorList>
            <person name="Diaz-Garcia L."/>
            <person name="Chuvochina M."/>
            <person name="Feuerriegel G."/>
            <person name="Bunk B."/>
            <person name="Sproer C."/>
            <person name="Streit W.R."/>
            <person name="Rodriguez L.M."/>
            <person name="Overmann J."/>
            <person name="Jimenez D.J."/>
        </authorList>
    </citation>
    <scope>NUCLEOTIDE SEQUENCE</scope>
    <source>
        <strain evidence="1">MAG 876</strain>
    </source>
</reference>
<organism evidence="1 2">
    <name type="scientific">Candidatus Pseudomonas phytovorans</name>
    <dbReference type="NCBI Taxonomy" id="3121377"/>
    <lineage>
        <taxon>Bacteria</taxon>
        <taxon>Pseudomonadati</taxon>
        <taxon>Pseudomonadota</taxon>
        <taxon>Gammaproteobacteria</taxon>
        <taxon>Pseudomonadales</taxon>
        <taxon>Pseudomonadaceae</taxon>
        <taxon>Pseudomonas</taxon>
    </lineage>
</organism>
<dbReference type="Proteomes" id="UP001216329">
    <property type="component" value="Chromosome"/>
</dbReference>
<dbReference type="InterPro" id="IPR007813">
    <property type="entry name" value="PilN"/>
</dbReference>
<accession>A0AAJ5WIK4</accession>
<dbReference type="EMBL" id="CP119325">
    <property type="protein sequence ID" value="WEK31332.1"/>
    <property type="molecule type" value="Genomic_DNA"/>
</dbReference>
<dbReference type="PANTHER" id="PTHR40278:SF2">
    <property type="entry name" value="TYPE IV PILUS INNER MEMBRANE COMPONENT PILN"/>
    <property type="match status" value="1"/>
</dbReference>
<dbReference type="GO" id="GO:0043683">
    <property type="term" value="P:type IV pilus assembly"/>
    <property type="evidence" value="ECO:0007669"/>
    <property type="project" value="TreeGrafter"/>
</dbReference>
<dbReference type="PANTHER" id="PTHR40278">
    <property type="entry name" value="DNA UTILIZATION PROTEIN HOFN"/>
    <property type="match status" value="1"/>
</dbReference>
<gene>
    <name evidence="1" type="ORF">P0Y58_03820</name>
</gene>
<dbReference type="InterPro" id="IPR052534">
    <property type="entry name" value="Extracell_DNA_Util/SecSys_Comp"/>
</dbReference>
<proteinExistence type="predicted"/>